<comment type="caution">
    <text evidence="1">The sequence shown here is derived from an EMBL/GenBank/DDBJ whole genome shotgun (WGS) entry which is preliminary data.</text>
</comment>
<sequence length="91" mass="9979">YMDPMAKIIRRKLKKLGITKGIPVVFSDESPIVIREDVKETVGDANASTRKAQIPPSSNAFVPSVVGLISASYVVNDILKDIPVTRIKDKK</sequence>
<accession>A0A3A0V3L6</accession>
<dbReference type="Gene3D" id="3.40.50.720">
    <property type="entry name" value="NAD(P)-binding Rossmann-like Domain"/>
    <property type="match status" value="1"/>
</dbReference>
<proteinExistence type="predicted"/>
<dbReference type="AlphaFoldDB" id="A0A3A0V3L6"/>
<gene>
    <name evidence="1" type="ORF">BUZ14_14725</name>
</gene>
<reference evidence="1 2" key="1">
    <citation type="journal article" date="2016" name="Front. Microbiol.">
        <title>Comprehensive Phylogenetic Analysis of Bovine Non-aureus Staphylococci Species Based on Whole-Genome Sequencing.</title>
        <authorList>
            <person name="Naushad S."/>
            <person name="Barkema H.W."/>
            <person name="Luby C."/>
            <person name="Condas L.A."/>
            <person name="Nobrega D.B."/>
            <person name="Carson D.A."/>
            <person name="De Buck J."/>
        </authorList>
    </citation>
    <scope>NUCLEOTIDE SEQUENCE [LARGE SCALE GENOMIC DNA]</scope>
    <source>
        <strain evidence="1 2">SNUC 4781</strain>
    </source>
</reference>
<organism evidence="1 2">
    <name type="scientific">Staphylococcus gallinarum</name>
    <dbReference type="NCBI Taxonomy" id="1293"/>
    <lineage>
        <taxon>Bacteria</taxon>
        <taxon>Bacillati</taxon>
        <taxon>Bacillota</taxon>
        <taxon>Bacilli</taxon>
        <taxon>Bacillales</taxon>
        <taxon>Staphylococcaceae</taxon>
        <taxon>Staphylococcus</taxon>
    </lineage>
</organism>
<protein>
    <submittedName>
        <fullName evidence="1">tRNA threonylcarbamoyladenosine dehydratase</fullName>
    </submittedName>
</protein>
<name>A0A3A0V3L6_STAGA</name>
<dbReference type="EMBL" id="QYJN01000191">
    <property type="protein sequence ID" value="RIP26243.1"/>
    <property type="molecule type" value="Genomic_DNA"/>
</dbReference>
<dbReference type="Proteomes" id="UP000265541">
    <property type="component" value="Unassembled WGS sequence"/>
</dbReference>
<feature type="non-terminal residue" evidence="1">
    <location>
        <position position="1"/>
    </location>
</feature>
<evidence type="ECO:0000313" key="1">
    <source>
        <dbReference type="EMBL" id="RIP26243.1"/>
    </source>
</evidence>
<evidence type="ECO:0000313" key="2">
    <source>
        <dbReference type="Proteomes" id="UP000265541"/>
    </source>
</evidence>